<dbReference type="VEuPathDB" id="FungiDB:ASPGLDRAFT_41271"/>
<evidence type="ECO:0000313" key="2">
    <source>
        <dbReference type="EMBL" id="OJJ89310.1"/>
    </source>
</evidence>
<evidence type="ECO:0000313" key="3">
    <source>
        <dbReference type="Proteomes" id="UP000184300"/>
    </source>
</evidence>
<dbReference type="EMBL" id="KV878888">
    <property type="protein sequence ID" value="OJJ89310.1"/>
    <property type="molecule type" value="Genomic_DNA"/>
</dbReference>
<sequence length="68" mass="7291">MQQAQPVAAGGVSHASPSGANNVPSQLAETQAMPDTPTPTRWRSRDMMQPIISDRGAEIMSIDEKEGR</sequence>
<dbReference type="Proteomes" id="UP000184300">
    <property type="component" value="Unassembled WGS sequence"/>
</dbReference>
<dbReference type="RefSeq" id="XP_022405972.1">
    <property type="nucleotide sequence ID" value="XM_022545375.1"/>
</dbReference>
<feature type="region of interest" description="Disordered" evidence="1">
    <location>
        <begin position="1"/>
        <end position="68"/>
    </location>
</feature>
<organism evidence="2 3">
    <name type="scientific">Aspergillus glaucus CBS 516.65</name>
    <dbReference type="NCBI Taxonomy" id="1160497"/>
    <lineage>
        <taxon>Eukaryota</taxon>
        <taxon>Fungi</taxon>
        <taxon>Dikarya</taxon>
        <taxon>Ascomycota</taxon>
        <taxon>Pezizomycotina</taxon>
        <taxon>Eurotiomycetes</taxon>
        <taxon>Eurotiomycetidae</taxon>
        <taxon>Eurotiales</taxon>
        <taxon>Aspergillaceae</taxon>
        <taxon>Aspergillus</taxon>
        <taxon>Aspergillus subgen. Aspergillus</taxon>
    </lineage>
</organism>
<evidence type="ECO:0000256" key="1">
    <source>
        <dbReference type="SAM" id="MobiDB-lite"/>
    </source>
</evidence>
<reference evidence="3" key="1">
    <citation type="journal article" date="2017" name="Genome Biol.">
        <title>Comparative genomics reveals high biological diversity and specific adaptations in the industrially and medically important fungal genus Aspergillus.</title>
        <authorList>
            <person name="de Vries R.P."/>
            <person name="Riley R."/>
            <person name="Wiebenga A."/>
            <person name="Aguilar-Osorio G."/>
            <person name="Amillis S."/>
            <person name="Uchima C.A."/>
            <person name="Anderluh G."/>
            <person name="Asadollahi M."/>
            <person name="Askin M."/>
            <person name="Barry K."/>
            <person name="Battaglia E."/>
            <person name="Bayram O."/>
            <person name="Benocci T."/>
            <person name="Braus-Stromeyer S.A."/>
            <person name="Caldana C."/>
            <person name="Canovas D."/>
            <person name="Cerqueira G.C."/>
            <person name="Chen F."/>
            <person name="Chen W."/>
            <person name="Choi C."/>
            <person name="Clum A."/>
            <person name="Dos Santos R.A."/>
            <person name="Damasio A.R."/>
            <person name="Diallinas G."/>
            <person name="Emri T."/>
            <person name="Fekete E."/>
            <person name="Flipphi M."/>
            <person name="Freyberg S."/>
            <person name="Gallo A."/>
            <person name="Gournas C."/>
            <person name="Habgood R."/>
            <person name="Hainaut M."/>
            <person name="Harispe M.L."/>
            <person name="Henrissat B."/>
            <person name="Hilden K.S."/>
            <person name="Hope R."/>
            <person name="Hossain A."/>
            <person name="Karabika E."/>
            <person name="Karaffa L."/>
            <person name="Karanyi Z."/>
            <person name="Krasevec N."/>
            <person name="Kuo A."/>
            <person name="Kusch H."/>
            <person name="LaButti K."/>
            <person name="Lagendijk E.L."/>
            <person name="Lapidus A."/>
            <person name="Levasseur A."/>
            <person name="Lindquist E."/>
            <person name="Lipzen A."/>
            <person name="Logrieco A.F."/>
            <person name="MacCabe A."/>
            <person name="Maekelae M.R."/>
            <person name="Malavazi I."/>
            <person name="Melin P."/>
            <person name="Meyer V."/>
            <person name="Mielnichuk N."/>
            <person name="Miskei M."/>
            <person name="Molnar A.P."/>
            <person name="Mule G."/>
            <person name="Ngan C.Y."/>
            <person name="Orejas M."/>
            <person name="Orosz E."/>
            <person name="Ouedraogo J.P."/>
            <person name="Overkamp K.M."/>
            <person name="Park H.-S."/>
            <person name="Perrone G."/>
            <person name="Piumi F."/>
            <person name="Punt P.J."/>
            <person name="Ram A.F."/>
            <person name="Ramon A."/>
            <person name="Rauscher S."/>
            <person name="Record E."/>
            <person name="Riano-Pachon D.M."/>
            <person name="Robert V."/>
            <person name="Roehrig J."/>
            <person name="Ruller R."/>
            <person name="Salamov A."/>
            <person name="Salih N.S."/>
            <person name="Samson R.A."/>
            <person name="Sandor E."/>
            <person name="Sanguinetti M."/>
            <person name="Schuetze T."/>
            <person name="Sepcic K."/>
            <person name="Shelest E."/>
            <person name="Sherlock G."/>
            <person name="Sophianopoulou V."/>
            <person name="Squina F.M."/>
            <person name="Sun H."/>
            <person name="Susca A."/>
            <person name="Todd R.B."/>
            <person name="Tsang A."/>
            <person name="Unkles S.E."/>
            <person name="van de Wiele N."/>
            <person name="van Rossen-Uffink D."/>
            <person name="Oliveira J.V."/>
            <person name="Vesth T.C."/>
            <person name="Visser J."/>
            <person name="Yu J.-H."/>
            <person name="Zhou M."/>
            <person name="Andersen M.R."/>
            <person name="Archer D.B."/>
            <person name="Baker S.E."/>
            <person name="Benoit I."/>
            <person name="Brakhage A.A."/>
            <person name="Braus G.H."/>
            <person name="Fischer R."/>
            <person name="Frisvad J.C."/>
            <person name="Goldman G.H."/>
            <person name="Houbraken J."/>
            <person name="Oakley B."/>
            <person name="Pocsi I."/>
            <person name="Scazzocchio C."/>
            <person name="Seiboth B."/>
            <person name="vanKuyk P.A."/>
            <person name="Wortman J."/>
            <person name="Dyer P.S."/>
            <person name="Grigoriev I.V."/>
        </authorList>
    </citation>
    <scope>NUCLEOTIDE SEQUENCE [LARGE SCALE GENOMIC DNA]</scope>
    <source>
        <strain evidence="3">CBS 516.65</strain>
    </source>
</reference>
<dbReference type="OrthoDB" id="4516487at2759"/>
<dbReference type="GeneID" id="34461636"/>
<dbReference type="STRING" id="1160497.A0A1L9VZF7"/>
<accession>A0A1L9VZF7</accession>
<dbReference type="AlphaFoldDB" id="A0A1L9VZF7"/>
<keyword evidence="3" id="KW-1185">Reference proteome</keyword>
<proteinExistence type="predicted"/>
<name>A0A1L9VZF7_ASPGL</name>
<protein>
    <submittedName>
        <fullName evidence="2">Uncharacterized protein</fullName>
    </submittedName>
</protein>
<feature type="compositionally biased region" description="Polar residues" evidence="1">
    <location>
        <begin position="15"/>
        <end position="29"/>
    </location>
</feature>
<gene>
    <name evidence="2" type="ORF">ASPGLDRAFT_41271</name>
</gene>